<dbReference type="RefSeq" id="WP_011834593.1">
    <property type="nucleotide sequence ID" value="NZ_AZSI01000078.1"/>
</dbReference>
<dbReference type="GO" id="GO:0006564">
    <property type="term" value="P:L-serine biosynthetic process"/>
    <property type="evidence" value="ECO:0007669"/>
    <property type="project" value="UniProtKB-KW"/>
</dbReference>
<dbReference type="GO" id="GO:0036424">
    <property type="term" value="F:L-phosphoserine phosphatase activity"/>
    <property type="evidence" value="ECO:0007669"/>
    <property type="project" value="InterPro"/>
</dbReference>
<evidence type="ECO:0000256" key="8">
    <source>
        <dbReference type="ARBA" id="ARBA00022842"/>
    </source>
</evidence>
<dbReference type="SFLD" id="SFLDG01136">
    <property type="entry name" value="C1.6:_Phosphoserine_Phosphatas"/>
    <property type="match status" value="1"/>
</dbReference>
<feature type="active site" description="Nucleophile" evidence="13">
    <location>
        <position position="10"/>
    </location>
</feature>
<comment type="catalytic activity">
    <reaction evidence="11">
        <text>O-phospho-L-serine + H2O = L-serine + phosphate</text>
        <dbReference type="Rhea" id="RHEA:21208"/>
        <dbReference type="ChEBI" id="CHEBI:15377"/>
        <dbReference type="ChEBI" id="CHEBI:33384"/>
        <dbReference type="ChEBI" id="CHEBI:43474"/>
        <dbReference type="ChEBI" id="CHEBI:57524"/>
        <dbReference type="EC" id="3.1.3.3"/>
    </reaction>
</comment>
<keyword evidence="9" id="KW-0718">Serine biosynthesis</keyword>
<proteinExistence type="inferred from homology"/>
<dbReference type="EMBL" id="AZSI01000078">
    <property type="protein sequence ID" value="KEY62072.1"/>
    <property type="molecule type" value="Genomic_DNA"/>
</dbReference>
<organism evidence="14 15">
    <name type="scientific">Lactococcus cremoris subsp. cremoris GE214</name>
    <dbReference type="NCBI Taxonomy" id="1415168"/>
    <lineage>
        <taxon>Bacteria</taxon>
        <taxon>Bacillati</taxon>
        <taxon>Bacillota</taxon>
        <taxon>Bacilli</taxon>
        <taxon>Lactobacillales</taxon>
        <taxon>Streptococcaceae</taxon>
        <taxon>Lactococcus</taxon>
        <taxon>Lactococcus cremoris subsp. cremoris</taxon>
    </lineage>
</organism>
<dbReference type="EC" id="3.1.3.3" evidence="4"/>
<evidence type="ECO:0000256" key="1">
    <source>
        <dbReference type="ARBA" id="ARBA00001946"/>
    </source>
</evidence>
<evidence type="ECO:0000256" key="3">
    <source>
        <dbReference type="ARBA" id="ARBA00009184"/>
    </source>
</evidence>
<evidence type="ECO:0000256" key="11">
    <source>
        <dbReference type="ARBA" id="ARBA00048138"/>
    </source>
</evidence>
<dbReference type="PANTHER" id="PTHR43344:SF2">
    <property type="entry name" value="PHOSPHOSERINE PHOSPHATASE"/>
    <property type="match status" value="1"/>
</dbReference>
<dbReference type="NCBIfam" id="TIGR01488">
    <property type="entry name" value="HAD-SF-IB"/>
    <property type="match status" value="1"/>
</dbReference>
<dbReference type="UniPathway" id="UPA00135">
    <property type="reaction ID" value="UER00198"/>
</dbReference>
<dbReference type="SFLD" id="SFLDG01137">
    <property type="entry name" value="C1.6.1:_Phosphoserine_Phosphat"/>
    <property type="match status" value="1"/>
</dbReference>
<dbReference type="SFLD" id="SFLDS00003">
    <property type="entry name" value="Haloacid_Dehalogenase"/>
    <property type="match status" value="1"/>
</dbReference>
<comment type="catalytic activity">
    <reaction evidence="12">
        <text>O-phospho-D-serine + H2O = D-serine + phosphate</text>
        <dbReference type="Rhea" id="RHEA:24873"/>
        <dbReference type="ChEBI" id="CHEBI:15377"/>
        <dbReference type="ChEBI" id="CHEBI:35247"/>
        <dbReference type="ChEBI" id="CHEBI:43474"/>
        <dbReference type="ChEBI" id="CHEBI:58680"/>
        <dbReference type="EC" id="3.1.3.3"/>
    </reaction>
</comment>
<accession>A0A084A9U3</accession>
<evidence type="ECO:0000313" key="14">
    <source>
        <dbReference type="EMBL" id="KEY62072.1"/>
    </source>
</evidence>
<dbReference type="Gene3D" id="3.40.50.1000">
    <property type="entry name" value="HAD superfamily/HAD-like"/>
    <property type="match status" value="1"/>
</dbReference>
<evidence type="ECO:0000256" key="7">
    <source>
        <dbReference type="ARBA" id="ARBA00022801"/>
    </source>
</evidence>
<comment type="caution">
    <text evidence="14">The sequence shown here is derived from an EMBL/GenBank/DDBJ whole genome shotgun (WGS) entry which is preliminary data.</text>
</comment>
<dbReference type="GO" id="GO:0005737">
    <property type="term" value="C:cytoplasm"/>
    <property type="evidence" value="ECO:0007669"/>
    <property type="project" value="TreeGrafter"/>
</dbReference>
<evidence type="ECO:0000256" key="10">
    <source>
        <dbReference type="ARBA" id="ARBA00031693"/>
    </source>
</evidence>
<sequence>MTVKGLLVMDVDSTLIEEEVIDLLGEKAGLGEKISEITEAAMSGELDFKEALKERVDLLSGLPTTIFDEIYKEIHLTNGAAGLIETLHGRGWKVGVVSGGFHEIVDKLAVDLKLDYVFANRLAVQEGYLTGETYGTIVDKSFKLERLKQWAKENKLDLSEVVAVGDGANDIPMLNAAGLGIAFCAKPAVKAAVAYHIDKRNLLMVLELLEKYTDKQSLIN</sequence>
<protein>
    <recommendedName>
        <fullName evidence="4">phosphoserine phosphatase</fullName>
        <ecNumber evidence="4">3.1.3.3</ecNumber>
    </recommendedName>
    <alternativeName>
        <fullName evidence="10">O-phosphoserine phosphohydrolase</fullName>
    </alternativeName>
</protein>
<dbReference type="InterPro" id="IPR023214">
    <property type="entry name" value="HAD_sf"/>
</dbReference>
<dbReference type="PANTHER" id="PTHR43344">
    <property type="entry name" value="PHOSPHOSERINE PHOSPHATASE"/>
    <property type="match status" value="1"/>
</dbReference>
<dbReference type="SUPFAM" id="SSF56784">
    <property type="entry name" value="HAD-like"/>
    <property type="match status" value="1"/>
</dbReference>
<reference evidence="14 15" key="1">
    <citation type="submission" date="2014-06" db="EMBL/GenBank/DDBJ databases">
        <title>Draft genome sequence of the putrescine producing strain Lactococcus lactis subsp cremoris GE214.</title>
        <authorList>
            <person name="Ladero V."/>
            <person name="Linares D.M."/>
            <person name="del Rio B."/>
            <person name="Mayo B."/>
            <person name="Martin M.C."/>
            <person name="Fernandez M."/>
            <person name="Alvarez M.A."/>
        </authorList>
    </citation>
    <scope>NUCLEOTIDE SEQUENCE [LARGE SCALE GENOMIC DNA]</scope>
    <source>
        <strain evidence="14 15">GE214</strain>
    </source>
</reference>
<comment type="similarity">
    <text evidence="3">Belongs to the HAD-like hydrolase superfamily. SerB family.</text>
</comment>
<evidence type="ECO:0000256" key="2">
    <source>
        <dbReference type="ARBA" id="ARBA00005135"/>
    </source>
</evidence>
<dbReference type="GO" id="GO:0000287">
    <property type="term" value="F:magnesium ion binding"/>
    <property type="evidence" value="ECO:0007669"/>
    <property type="project" value="TreeGrafter"/>
</dbReference>
<keyword evidence="6" id="KW-0479">Metal-binding</keyword>
<dbReference type="SFLD" id="SFLDF00029">
    <property type="entry name" value="phosphoserine_phosphatase"/>
    <property type="match status" value="1"/>
</dbReference>
<dbReference type="SMR" id="A0A084A9U3"/>
<dbReference type="Proteomes" id="UP000028401">
    <property type="component" value="Unassembled WGS sequence"/>
</dbReference>
<evidence type="ECO:0000313" key="15">
    <source>
        <dbReference type="Proteomes" id="UP000028401"/>
    </source>
</evidence>
<dbReference type="InterPro" id="IPR050582">
    <property type="entry name" value="HAD-like_SerB"/>
</dbReference>
<evidence type="ECO:0000256" key="13">
    <source>
        <dbReference type="PIRSR" id="PIRSR604469-1"/>
    </source>
</evidence>
<feature type="active site" description="Proton donor" evidence="13">
    <location>
        <position position="12"/>
    </location>
</feature>
<name>A0A084A9U3_LACLC</name>
<evidence type="ECO:0000256" key="4">
    <source>
        <dbReference type="ARBA" id="ARBA00012640"/>
    </source>
</evidence>
<evidence type="ECO:0000256" key="12">
    <source>
        <dbReference type="ARBA" id="ARBA00048523"/>
    </source>
</evidence>
<evidence type="ECO:0000256" key="5">
    <source>
        <dbReference type="ARBA" id="ARBA00022605"/>
    </source>
</evidence>
<comment type="cofactor">
    <cofactor evidence="1">
        <name>Mg(2+)</name>
        <dbReference type="ChEBI" id="CHEBI:18420"/>
    </cofactor>
</comment>
<evidence type="ECO:0000256" key="9">
    <source>
        <dbReference type="ARBA" id="ARBA00023299"/>
    </source>
</evidence>
<dbReference type="InterPro" id="IPR004469">
    <property type="entry name" value="PSP"/>
</dbReference>
<comment type="pathway">
    <text evidence="2">Amino-acid biosynthesis; L-serine biosynthesis; L-serine from 3-phospho-D-glycerate: step 3/3.</text>
</comment>
<dbReference type="AlphaFoldDB" id="A0A084A9U3"/>
<keyword evidence="7" id="KW-0378">Hydrolase</keyword>
<gene>
    <name evidence="14" type="ORF">U725_01775</name>
</gene>
<dbReference type="CDD" id="cd07500">
    <property type="entry name" value="HAD_PSP"/>
    <property type="match status" value="1"/>
</dbReference>
<dbReference type="Pfam" id="PF12710">
    <property type="entry name" value="HAD"/>
    <property type="match status" value="1"/>
</dbReference>
<evidence type="ECO:0000256" key="6">
    <source>
        <dbReference type="ARBA" id="ARBA00022723"/>
    </source>
</evidence>
<dbReference type="NCBIfam" id="TIGR00338">
    <property type="entry name" value="serB"/>
    <property type="match status" value="1"/>
</dbReference>
<keyword evidence="8" id="KW-0460">Magnesium</keyword>
<dbReference type="InterPro" id="IPR036412">
    <property type="entry name" value="HAD-like_sf"/>
</dbReference>
<keyword evidence="5" id="KW-0028">Amino-acid biosynthesis</keyword>
<dbReference type="PATRIC" id="fig|1415168.3.peg.1846"/>